<evidence type="ECO:0000256" key="10">
    <source>
        <dbReference type="ARBA" id="ARBA00022960"/>
    </source>
</evidence>
<dbReference type="InterPro" id="IPR036318">
    <property type="entry name" value="FAD-bd_PCMH-like_sf"/>
</dbReference>
<evidence type="ECO:0000256" key="8">
    <source>
        <dbReference type="ARBA" id="ARBA00022827"/>
    </source>
</evidence>
<dbReference type="Gene3D" id="3.90.78.10">
    <property type="entry name" value="UDP-N-acetylenolpyruvoylglucosamine reductase, C-terminal domain"/>
    <property type="match status" value="1"/>
</dbReference>
<evidence type="ECO:0000256" key="15">
    <source>
        <dbReference type="ARBA" id="ARBA00048914"/>
    </source>
</evidence>
<keyword evidence="7 16" id="KW-0285">Flavoprotein</keyword>
<keyword evidence="5 16" id="KW-0963">Cytoplasm</keyword>
<dbReference type="GO" id="GO:0008762">
    <property type="term" value="F:UDP-N-acetylmuramate dehydrogenase activity"/>
    <property type="evidence" value="ECO:0007669"/>
    <property type="project" value="UniProtKB-UniRule"/>
</dbReference>
<feature type="active site" evidence="16">
    <location>
        <position position="297"/>
    </location>
</feature>
<dbReference type="NCBIfam" id="NF010480">
    <property type="entry name" value="PRK13905.1"/>
    <property type="match status" value="1"/>
</dbReference>
<sequence>MDKTQKVELLRIAGRQIGFDFPMSQHTTLRVGGNAESVYEASDPDGLSGVVSFLVKEEIPYLVAGKGSNLLVRDGGIGGVVILLAGAFADIQFEGSDYPDILAGAGLSIADLLIWCREKGLSGLEFLAGIPGSVGGAVAMNAGAFGKETGPRVREIRLVSQRGQLTARDRSRLRFSYRDSNLEPGVVITNVLFRLDRDAPKTVSARIAGCLKRRKETQPLEYPSAGSIFKNPLNDYAGRLIEQAGLKGKRIGGAMISNKHANFIVNKAGATAMDILTLIDLAREEVRRTAGVQLELEVQIVGGAEKP</sequence>
<keyword evidence="13 16" id="KW-0131">Cell cycle</keyword>
<comment type="subcellular location">
    <subcellularLocation>
        <location evidence="3 16">Cytoplasm</location>
    </subcellularLocation>
</comment>
<keyword evidence="9 16" id="KW-0521">NADP</keyword>
<keyword evidence="10 16" id="KW-0133">Cell shape</keyword>
<dbReference type="GO" id="GO:0005829">
    <property type="term" value="C:cytosol"/>
    <property type="evidence" value="ECO:0007669"/>
    <property type="project" value="TreeGrafter"/>
</dbReference>
<evidence type="ECO:0000313" key="18">
    <source>
        <dbReference type="EMBL" id="MBC8178405.1"/>
    </source>
</evidence>
<comment type="cofactor">
    <cofactor evidence="1 16">
        <name>FAD</name>
        <dbReference type="ChEBI" id="CHEBI:57692"/>
    </cofactor>
</comment>
<dbReference type="SUPFAM" id="SSF56194">
    <property type="entry name" value="Uridine diphospho-N-Acetylenolpyruvylglucosamine reductase, MurB, C-terminal domain"/>
    <property type="match status" value="1"/>
</dbReference>
<dbReference type="HAMAP" id="MF_00037">
    <property type="entry name" value="MurB"/>
    <property type="match status" value="1"/>
</dbReference>
<keyword evidence="14 16" id="KW-0961">Cell wall biogenesis/degradation</keyword>
<dbReference type="InterPro" id="IPR011601">
    <property type="entry name" value="MurB_C"/>
</dbReference>
<reference evidence="18 19" key="1">
    <citation type="submission" date="2020-08" db="EMBL/GenBank/DDBJ databases">
        <title>Bridging the membrane lipid divide: bacteria of the FCB group superphylum have the potential to synthesize archaeal ether lipids.</title>
        <authorList>
            <person name="Villanueva L."/>
            <person name="Von Meijenfeldt F.A.B."/>
            <person name="Westbye A.B."/>
            <person name="Yadav S."/>
            <person name="Hopmans E.C."/>
            <person name="Dutilh B.E."/>
            <person name="Sinninghe Damste J.S."/>
        </authorList>
    </citation>
    <scope>NUCLEOTIDE SEQUENCE [LARGE SCALE GENOMIC DNA]</scope>
    <source>
        <strain evidence="18">NIOZ-UU27</strain>
    </source>
</reference>
<evidence type="ECO:0000256" key="16">
    <source>
        <dbReference type="HAMAP-Rule" id="MF_00037"/>
    </source>
</evidence>
<gene>
    <name evidence="16 18" type="primary">murB</name>
    <name evidence="18" type="ORF">H8E19_13450</name>
</gene>
<keyword evidence="11 16" id="KW-0573">Peptidoglycan synthesis</keyword>
<dbReference type="EMBL" id="JACNJD010000278">
    <property type="protein sequence ID" value="MBC8178405.1"/>
    <property type="molecule type" value="Genomic_DNA"/>
</dbReference>
<evidence type="ECO:0000256" key="11">
    <source>
        <dbReference type="ARBA" id="ARBA00022984"/>
    </source>
</evidence>
<dbReference type="EC" id="1.3.1.98" evidence="16"/>
<dbReference type="GO" id="GO:0051301">
    <property type="term" value="P:cell division"/>
    <property type="evidence" value="ECO:0007669"/>
    <property type="project" value="UniProtKB-KW"/>
</dbReference>
<proteinExistence type="inferred from homology"/>
<evidence type="ECO:0000259" key="17">
    <source>
        <dbReference type="PROSITE" id="PS51387"/>
    </source>
</evidence>
<dbReference type="Gene3D" id="3.30.465.10">
    <property type="match status" value="1"/>
</dbReference>
<dbReference type="InterPro" id="IPR016169">
    <property type="entry name" value="FAD-bd_PCMH_sub2"/>
</dbReference>
<dbReference type="PROSITE" id="PS51387">
    <property type="entry name" value="FAD_PCMH"/>
    <property type="match status" value="1"/>
</dbReference>
<dbReference type="GO" id="GO:0008360">
    <property type="term" value="P:regulation of cell shape"/>
    <property type="evidence" value="ECO:0007669"/>
    <property type="project" value="UniProtKB-KW"/>
</dbReference>
<evidence type="ECO:0000256" key="1">
    <source>
        <dbReference type="ARBA" id="ARBA00001974"/>
    </source>
</evidence>
<dbReference type="Gene3D" id="3.30.43.10">
    <property type="entry name" value="Uridine Diphospho-n-acetylenolpyruvylglucosamine Reductase, domain 2"/>
    <property type="match status" value="1"/>
</dbReference>
<dbReference type="Pfam" id="PF01565">
    <property type="entry name" value="FAD_binding_4"/>
    <property type="match status" value="1"/>
</dbReference>
<comment type="catalytic activity">
    <reaction evidence="15 16">
        <text>UDP-N-acetyl-alpha-D-muramate + NADP(+) = UDP-N-acetyl-3-O-(1-carboxyvinyl)-alpha-D-glucosamine + NADPH + H(+)</text>
        <dbReference type="Rhea" id="RHEA:12248"/>
        <dbReference type="ChEBI" id="CHEBI:15378"/>
        <dbReference type="ChEBI" id="CHEBI:57783"/>
        <dbReference type="ChEBI" id="CHEBI:58349"/>
        <dbReference type="ChEBI" id="CHEBI:68483"/>
        <dbReference type="ChEBI" id="CHEBI:70757"/>
        <dbReference type="EC" id="1.3.1.98"/>
    </reaction>
</comment>
<evidence type="ECO:0000256" key="14">
    <source>
        <dbReference type="ARBA" id="ARBA00023316"/>
    </source>
</evidence>
<keyword evidence="12 16" id="KW-0560">Oxidoreductase</keyword>
<dbReference type="InterPro" id="IPR003170">
    <property type="entry name" value="MurB"/>
</dbReference>
<evidence type="ECO:0000256" key="12">
    <source>
        <dbReference type="ARBA" id="ARBA00023002"/>
    </source>
</evidence>
<dbReference type="InterPro" id="IPR006094">
    <property type="entry name" value="Oxid_FAD_bind_N"/>
</dbReference>
<dbReference type="Proteomes" id="UP000650524">
    <property type="component" value="Unassembled WGS sequence"/>
</dbReference>
<evidence type="ECO:0000256" key="7">
    <source>
        <dbReference type="ARBA" id="ARBA00022630"/>
    </source>
</evidence>
<dbReference type="AlphaFoldDB" id="A0A8J6N332"/>
<evidence type="ECO:0000256" key="3">
    <source>
        <dbReference type="ARBA" id="ARBA00004496"/>
    </source>
</evidence>
<dbReference type="InterPro" id="IPR016167">
    <property type="entry name" value="FAD-bd_PCMH_sub1"/>
</dbReference>
<dbReference type="GO" id="GO:0071949">
    <property type="term" value="F:FAD binding"/>
    <property type="evidence" value="ECO:0007669"/>
    <property type="project" value="InterPro"/>
</dbReference>
<name>A0A8J6N332_9DELT</name>
<dbReference type="PANTHER" id="PTHR21071:SF4">
    <property type="entry name" value="UDP-N-ACETYLENOLPYRUVOYLGLUCOSAMINE REDUCTASE"/>
    <property type="match status" value="1"/>
</dbReference>
<dbReference type="SUPFAM" id="SSF56176">
    <property type="entry name" value="FAD-binding/transporter-associated domain-like"/>
    <property type="match status" value="1"/>
</dbReference>
<dbReference type="GO" id="GO:0009252">
    <property type="term" value="P:peptidoglycan biosynthetic process"/>
    <property type="evidence" value="ECO:0007669"/>
    <property type="project" value="UniProtKB-UniRule"/>
</dbReference>
<dbReference type="NCBIfam" id="TIGR00179">
    <property type="entry name" value="murB"/>
    <property type="match status" value="1"/>
</dbReference>
<organism evidence="18 19">
    <name type="scientific">Candidatus Desulfacyla euxinica</name>
    <dbReference type="NCBI Taxonomy" id="2841693"/>
    <lineage>
        <taxon>Bacteria</taxon>
        <taxon>Deltaproteobacteria</taxon>
        <taxon>Candidatus Desulfacyla</taxon>
    </lineage>
</organism>
<feature type="active site" evidence="16">
    <location>
        <position position="178"/>
    </location>
</feature>
<accession>A0A8J6N332</accession>
<keyword evidence="8 16" id="KW-0274">FAD</keyword>
<dbReference type="UniPathway" id="UPA00219"/>
<dbReference type="PANTHER" id="PTHR21071">
    <property type="entry name" value="UDP-N-ACETYLENOLPYRUVOYLGLUCOSAMINE REDUCTASE"/>
    <property type="match status" value="1"/>
</dbReference>
<dbReference type="InterPro" id="IPR016166">
    <property type="entry name" value="FAD-bd_PCMH"/>
</dbReference>
<dbReference type="InterPro" id="IPR036635">
    <property type="entry name" value="MurB_C_sf"/>
</dbReference>
<comment type="pathway">
    <text evidence="4 16">Cell wall biogenesis; peptidoglycan biosynthesis.</text>
</comment>
<evidence type="ECO:0000256" key="5">
    <source>
        <dbReference type="ARBA" id="ARBA00022490"/>
    </source>
</evidence>
<dbReference type="Pfam" id="PF02873">
    <property type="entry name" value="MurB_C"/>
    <property type="match status" value="1"/>
</dbReference>
<evidence type="ECO:0000313" key="19">
    <source>
        <dbReference type="Proteomes" id="UP000650524"/>
    </source>
</evidence>
<comment type="function">
    <text evidence="2 16">Cell wall formation.</text>
</comment>
<evidence type="ECO:0000256" key="9">
    <source>
        <dbReference type="ARBA" id="ARBA00022857"/>
    </source>
</evidence>
<protein>
    <recommendedName>
        <fullName evidence="16">UDP-N-acetylenolpyruvoylglucosamine reductase</fullName>
        <ecNumber evidence="16">1.3.1.98</ecNumber>
    </recommendedName>
    <alternativeName>
        <fullName evidence="16">UDP-N-acetylmuramate dehydrogenase</fullName>
    </alternativeName>
</protein>
<evidence type="ECO:0000256" key="2">
    <source>
        <dbReference type="ARBA" id="ARBA00003921"/>
    </source>
</evidence>
<comment type="caution">
    <text evidence="18">The sequence shown here is derived from an EMBL/GenBank/DDBJ whole genome shotgun (WGS) entry which is preliminary data.</text>
</comment>
<feature type="active site" description="Proton donor" evidence="16">
    <location>
        <position position="227"/>
    </location>
</feature>
<evidence type="ECO:0000256" key="13">
    <source>
        <dbReference type="ARBA" id="ARBA00023306"/>
    </source>
</evidence>
<comment type="similarity">
    <text evidence="16">Belongs to the MurB family.</text>
</comment>
<evidence type="ECO:0000256" key="6">
    <source>
        <dbReference type="ARBA" id="ARBA00022618"/>
    </source>
</evidence>
<evidence type="ECO:0000256" key="4">
    <source>
        <dbReference type="ARBA" id="ARBA00004752"/>
    </source>
</evidence>
<keyword evidence="6 16" id="KW-0132">Cell division</keyword>
<dbReference type="GO" id="GO:0071555">
    <property type="term" value="P:cell wall organization"/>
    <property type="evidence" value="ECO:0007669"/>
    <property type="project" value="UniProtKB-KW"/>
</dbReference>
<feature type="domain" description="FAD-binding PCMH-type" evidence="17">
    <location>
        <begin position="31"/>
        <end position="198"/>
    </location>
</feature>